<evidence type="ECO:0000313" key="1">
    <source>
        <dbReference type="EMBL" id="GBL80357.1"/>
    </source>
</evidence>
<keyword evidence="2" id="KW-1185">Reference proteome</keyword>
<dbReference type="AlphaFoldDB" id="A0A4Y2AL37"/>
<evidence type="ECO:0000313" key="2">
    <source>
        <dbReference type="Proteomes" id="UP000499080"/>
    </source>
</evidence>
<dbReference type="EMBL" id="BGPR01000021">
    <property type="protein sequence ID" value="GBL80357.1"/>
    <property type="molecule type" value="Genomic_DNA"/>
</dbReference>
<proteinExistence type="predicted"/>
<reference evidence="1 2" key="1">
    <citation type="journal article" date="2019" name="Sci. Rep.">
        <title>Orb-weaving spider Araneus ventricosus genome elucidates the spidroin gene catalogue.</title>
        <authorList>
            <person name="Kono N."/>
            <person name="Nakamura H."/>
            <person name="Ohtoshi R."/>
            <person name="Moran D.A.P."/>
            <person name="Shinohara A."/>
            <person name="Yoshida Y."/>
            <person name="Fujiwara M."/>
            <person name="Mori M."/>
            <person name="Tomita M."/>
            <person name="Arakawa K."/>
        </authorList>
    </citation>
    <scope>NUCLEOTIDE SEQUENCE [LARGE SCALE GENOMIC DNA]</scope>
</reference>
<name>A0A4Y2AL37_ARAVE</name>
<organism evidence="1 2">
    <name type="scientific">Araneus ventricosus</name>
    <name type="common">Orbweaver spider</name>
    <name type="synonym">Epeira ventricosa</name>
    <dbReference type="NCBI Taxonomy" id="182803"/>
    <lineage>
        <taxon>Eukaryota</taxon>
        <taxon>Metazoa</taxon>
        <taxon>Ecdysozoa</taxon>
        <taxon>Arthropoda</taxon>
        <taxon>Chelicerata</taxon>
        <taxon>Arachnida</taxon>
        <taxon>Araneae</taxon>
        <taxon>Araneomorphae</taxon>
        <taxon>Entelegynae</taxon>
        <taxon>Araneoidea</taxon>
        <taxon>Araneidae</taxon>
        <taxon>Araneus</taxon>
    </lineage>
</organism>
<dbReference type="Proteomes" id="UP000499080">
    <property type="component" value="Unassembled WGS sequence"/>
</dbReference>
<gene>
    <name evidence="1" type="ORF">AVEN_92267_1</name>
</gene>
<comment type="caution">
    <text evidence="1">The sequence shown here is derived from an EMBL/GenBank/DDBJ whole genome shotgun (WGS) entry which is preliminary data.</text>
</comment>
<sequence length="127" mass="14165">MRPSLSFGDVWRSRAKLGGTVTNNFAEPYNLPTQLNAIRAACYYKMSHGSALLADIAHEWGSLTLNRKPTSVVESEIASIIFMAPNTSDGSILFLGHLDHQIWHTYCYEHEESLPSKVSLMVGKRVL</sequence>
<protein>
    <submittedName>
        <fullName evidence="1">Uncharacterized protein</fullName>
    </submittedName>
</protein>
<accession>A0A4Y2AL37</accession>